<dbReference type="AlphaFoldDB" id="A0A8H4RQA1"/>
<dbReference type="Proteomes" id="UP000566819">
    <property type="component" value="Unassembled WGS sequence"/>
</dbReference>
<keyword evidence="2" id="KW-1185">Reference proteome</keyword>
<gene>
    <name evidence="1" type="ORF">G7Y89_g5060</name>
</gene>
<proteinExistence type="predicted"/>
<protein>
    <recommendedName>
        <fullName evidence="3">SAP domain-containing protein</fullName>
    </recommendedName>
</protein>
<evidence type="ECO:0000313" key="1">
    <source>
        <dbReference type="EMBL" id="KAF4633066.1"/>
    </source>
</evidence>
<accession>A0A8H4RQA1</accession>
<evidence type="ECO:0008006" key="3">
    <source>
        <dbReference type="Google" id="ProtNLM"/>
    </source>
</evidence>
<evidence type="ECO:0000313" key="2">
    <source>
        <dbReference type="Proteomes" id="UP000566819"/>
    </source>
</evidence>
<dbReference type="EMBL" id="JAAMPI010000293">
    <property type="protein sequence ID" value="KAF4633066.1"/>
    <property type="molecule type" value="Genomic_DNA"/>
</dbReference>
<organism evidence="1 2">
    <name type="scientific">Cudoniella acicularis</name>
    <dbReference type="NCBI Taxonomy" id="354080"/>
    <lineage>
        <taxon>Eukaryota</taxon>
        <taxon>Fungi</taxon>
        <taxon>Dikarya</taxon>
        <taxon>Ascomycota</taxon>
        <taxon>Pezizomycotina</taxon>
        <taxon>Leotiomycetes</taxon>
        <taxon>Helotiales</taxon>
        <taxon>Tricladiaceae</taxon>
        <taxon>Cudoniella</taxon>
    </lineage>
</organism>
<name>A0A8H4RQA1_9HELO</name>
<sequence length="115" mass="12664">MAIAQEQLLNSYYRRSTFGFLQALEENLSSGEVITFIQEKTKNESDKVSLIPSEWELWKSLDNLKLSTSGSKKQLLARLQLTYIGYQSPDPVSNAIKAVSVSPLAPAELAATDAA</sequence>
<reference evidence="1 2" key="1">
    <citation type="submission" date="2020-03" db="EMBL/GenBank/DDBJ databases">
        <title>Draft Genome Sequence of Cudoniella acicularis.</title>
        <authorList>
            <person name="Buettner E."/>
            <person name="Kellner H."/>
        </authorList>
    </citation>
    <scope>NUCLEOTIDE SEQUENCE [LARGE SCALE GENOMIC DNA]</scope>
    <source>
        <strain evidence="1 2">DSM 108380</strain>
    </source>
</reference>
<comment type="caution">
    <text evidence="1">The sequence shown here is derived from an EMBL/GenBank/DDBJ whole genome shotgun (WGS) entry which is preliminary data.</text>
</comment>